<evidence type="ECO:0000256" key="1">
    <source>
        <dbReference type="SAM" id="Coils"/>
    </source>
</evidence>
<dbReference type="PANTHER" id="PTHR28309:SF1">
    <property type="entry name" value="REQUIRED FOR EXCISION 1-B DOMAIN-CONTAINING PROTEIN"/>
    <property type="match status" value="1"/>
</dbReference>
<sequence length="149" mass="17516">MIEEFNVAQNKRPIIYARFQKGIEDLLSSGDLMSYSALVKEVMVEFQNVSKSIIEIKQAFLQNSVTQELAQLIQQLQTLEKQKLELTCAIHNMRKQNQENEDNYTQFESAIYERNLLDKRRQLSQNLNEITEILLQIRETQDDLQHPSQ</sequence>
<proteinExistence type="predicted"/>
<keyword evidence="1" id="KW-0175">Coiled coil</keyword>
<dbReference type="PANTHER" id="PTHR28309">
    <property type="entry name" value="REQUIRED FOR EXCISION 1-B DOMAIN-CONTAINING PROTEIN"/>
    <property type="match status" value="1"/>
</dbReference>
<evidence type="ECO:0000313" key="2">
    <source>
        <dbReference type="EMBL" id="NDV38612.1"/>
    </source>
</evidence>
<organism evidence="2">
    <name type="scientific">Arcella intermedia</name>
    <dbReference type="NCBI Taxonomy" id="1963864"/>
    <lineage>
        <taxon>Eukaryota</taxon>
        <taxon>Amoebozoa</taxon>
        <taxon>Tubulinea</taxon>
        <taxon>Elardia</taxon>
        <taxon>Arcellinida</taxon>
        <taxon>Sphaerothecina</taxon>
        <taxon>Arcellidae</taxon>
        <taxon>Arcella</taxon>
    </lineage>
</organism>
<dbReference type="Pfam" id="PF14966">
    <property type="entry name" value="DNA_repr_REX1B"/>
    <property type="match status" value="1"/>
</dbReference>
<dbReference type="EMBL" id="GIBP01009643">
    <property type="protein sequence ID" value="NDV38612.1"/>
    <property type="molecule type" value="Transcribed_RNA"/>
</dbReference>
<protein>
    <submittedName>
        <fullName evidence="2">Uncharacterized protein</fullName>
    </submittedName>
</protein>
<dbReference type="InterPro" id="IPR039491">
    <property type="entry name" value="REX1-B"/>
</dbReference>
<feature type="coiled-coil region" evidence="1">
    <location>
        <begin position="62"/>
        <end position="140"/>
    </location>
</feature>
<reference evidence="2" key="1">
    <citation type="journal article" date="2020" name="J. Eukaryot. Microbiol.">
        <title>De novo Sequencing, Assembly and Annotation of the Transcriptome for the Free-Living Testate Amoeba Arcella intermedia.</title>
        <authorList>
            <person name="Ribeiro G.M."/>
            <person name="Porfirio-Sousa A.L."/>
            <person name="Maurer-Alcala X.X."/>
            <person name="Katz L.A."/>
            <person name="Lahr D.J.G."/>
        </authorList>
    </citation>
    <scope>NUCLEOTIDE SEQUENCE</scope>
</reference>
<dbReference type="AlphaFoldDB" id="A0A6B2LNE1"/>
<accession>A0A6B2LNE1</accession>
<name>A0A6B2LNE1_9EUKA</name>